<name>A0A1Q8C2L2_9PSEU</name>
<comment type="caution">
    <text evidence="5">The sequence shown here is derived from an EMBL/GenBank/DDBJ whole genome shotgun (WGS) entry which is preliminary data.</text>
</comment>
<evidence type="ECO:0000313" key="6">
    <source>
        <dbReference type="Proteomes" id="UP000185596"/>
    </source>
</evidence>
<dbReference type="PANTHER" id="PTHR32089">
    <property type="entry name" value="METHYL-ACCEPTING CHEMOTAXIS PROTEIN MCPB"/>
    <property type="match status" value="1"/>
</dbReference>
<dbReference type="Pfam" id="PF00672">
    <property type="entry name" value="HAMP"/>
    <property type="match status" value="1"/>
</dbReference>
<dbReference type="Gene3D" id="6.10.340.10">
    <property type="match status" value="1"/>
</dbReference>
<protein>
    <recommendedName>
        <fullName evidence="4">HAMP domain-containing protein</fullName>
    </recommendedName>
</protein>
<reference evidence="5 6" key="1">
    <citation type="submission" date="2016-12" db="EMBL/GenBank/DDBJ databases">
        <title>The draft genome sequence of Actinophytocola sp. 11-183.</title>
        <authorList>
            <person name="Wang W."/>
            <person name="Yuan L."/>
        </authorList>
    </citation>
    <scope>NUCLEOTIDE SEQUENCE [LARGE SCALE GENOMIC DNA]</scope>
    <source>
        <strain evidence="5 6">11-183</strain>
    </source>
</reference>
<dbReference type="GO" id="GO:0016020">
    <property type="term" value="C:membrane"/>
    <property type="evidence" value="ECO:0007669"/>
    <property type="project" value="InterPro"/>
</dbReference>
<organism evidence="5 6">
    <name type="scientific">Actinophytocola xanthii</name>
    <dbReference type="NCBI Taxonomy" id="1912961"/>
    <lineage>
        <taxon>Bacteria</taxon>
        <taxon>Bacillati</taxon>
        <taxon>Actinomycetota</taxon>
        <taxon>Actinomycetes</taxon>
        <taxon>Pseudonocardiales</taxon>
        <taxon>Pseudonocardiaceae</taxon>
    </lineage>
</organism>
<gene>
    <name evidence="5" type="ORF">BU204_34060</name>
</gene>
<feature type="transmembrane region" description="Helical" evidence="3">
    <location>
        <begin position="32"/>
        <end position="54"/>
    </location>
</feature>
<dbReference type="Pfam" id="PF12729">
    <property type="entry name" value="4HB_MCP_1"/>
    <property type="match status" value="1"/>
</dbReference>
<accession>A0A1Q8C2L2</accession>
<dbReference type="InterPro" id="IPR024478">
    <property type="entry name" value="HlyB_4HB_MCP"/>
</dbReference>
<evidence type="ECO:0000313" key="5">
    <source>
        <dbReference type="EMBL" id="OLF08581.1"/>
    </source>
</evidence>
<evidence type="ECO:0000256" key="2">
    <source>
        <dbReference type="ARBA" id="ARBA00022989"/>
    </source>
</evidence>
<dbReference type="SUPFAM" id="SSF158472">
    <property type="entry name" value="HAMP domain-like"/>
    <property type="match status" value="1"/>
</dbReference>
<feature type="domain" description="HAMP" evidence="4">
    <location>
        <begin position="232"/>
        <end position="284"/>
    </location>
</feature>
<feature type="transmembrane region" description="Helical" evidence="3">
    <location>
        <begin position="211"/>
        <end position="230"/>
    </location>
</feature>
<evidence type="ECO:0000259" key="4">
    <source>
        <dbReference type="PROSITE" id="PS50885"/>
    </source>
</evidence>
<keyword evidence="6" id="KW-1185">Reference proteome</keyword>
<dbReference type="RefSeq" id="WP_143229936.1">
    <property type="nucleotide sequence ID" value="NZ_MSIE01000093.1"/>
</dbReference>
<dbReference type="PROSITE" id="PS50885">
    <property type="entry name" value="HAMP"/>
    <property type="match status" value="1"/>
</dbReference>
<feature type="non-terminal residue" evidence="5">
    <location>
        <position position="320"/>
    </location>
</feature>
<evidence type="ECO:0000256" key="3">
    <source>
        <dbReference type="SAM" id="Phobius"/>
    </source>
</evidence>
<evidence type="ECO:0000256" key="1">
    <source>
        <dbReference type="ARBA" id="ARBA00022692"/>
    </source>
</evidence>
<dbReference type="AlphaFoldDB" id="A0A1Q8C2L2"/>
<dbReference type="OrthoDB" id="1115140at2"/>
<sequence>MTDSTLSGGAQTSGRGSKLFGKLGNLRVGTKILSAVIVASIGMAVITFVSILNLSDLRDGQQSINDKALEPALAHSEVESAYLNARILSLVDEWIATSDGPEHEAFLAATDAMDAALDRIDSVAYNQALRDAAAQLRDAWGNYEQILNDPAYIGAARAGDRAAFNEIRATQVTPQVKLIQGALDDIDRVIDSAAVSQLAEAESAFSSSRTVLLVSAGIALLCSIALALVASRAVTRPLNDVSKVLDALAEGDLTKRVQVSSKDEVGAMAASLNKATDSMKQTVTAISTGVVSLESSAQELSMVANQVAASAEETSAQAGV</sequence>
<dbReference type="InterPro" id="IPR003660">
    <property type="entry name" value="HAMP_dom"/>
</dbReference>
<dbReference type="CDD" id="cd06225">
    <property type="entry name" value="HAMP"/>
    <property type="match status" value="1"/>
</dbReference>
<dbReference type="Proteomes" id="UP000185596">
    <property type="component" value="Unassembled WGS sequence"/>
</dbReference>
<dbReference type="GO" id="GO:0007165">
    <property type="term" value="P:signal transduction"/>
    <property type="evidence" value="ECO:0007669"/>
    <property type="project" value="InterPro"/>
</dbReference>
<proteinExistence type="predicted"/>
<keyword evidence="1 3" id="KW-0812">Transmembrane</keyword>
<dbReference type="STRING" id="1912961.BU204_34060"/>
<keyword evidence="3" id="KW-0472">Membrane</keyword>
<dbReference type="EMBL" id="MSIE01000093">
    <property type="protein sequence ID" value="OLF08581.1"/>
    <property type="molecule type" value="Genomic_DNA"/>
</dbReference>
<dbReference type="SMART" id="SM00304">
    <property type="entry name" value="HAMP"/>
    <property type="match status" value="1"/>
</dbReference>
<dbReference type="PANTHER" id="PTHR32089:SF112">
    <property type="entry name" value="LYSOZYME-LIKE PROTEIN-RELATED"/>
    <property type="match status" value="1"/>
</dbReference>
<keyword evidence="2 3" id="KW-1133">Transmembrane helix</keyword>